<dbReference type="AlphaFoldDB" id="A0A0S3RKW1"/>
<protein>
    <submittedName>
        <fullName evidence="2">Uncharacterized protein</fullName>
    </submittedName>
</protein>
<keyword evidence="3" id="KW-1185">Reference proteome</keyword>
<evidence type="ECO:0000256" key="1">
    <source>
        <dbReference type="SAM" id="MobiDB-lite"/>
    </source>
</evidence>
<dbReference type="Proteomes" id="UP000291084">
    <property type="component" value="Chromosome 3"/>
</dbReference>
<reference evidence="2 3" key="1">
    <citation type="journal article" date="2015" name="Sci. Rep.">
        <title>The power of single molecule real-time sequencing technology in the de novo assembly of a eukaryotic genome.</title>
        <authorList>
            <person name="Sakai H."/>
            <person name="Naito K."/>
            <person name="Ogiso-Tanaka E."/>
            <person name="Takahashi Y."/>
            <person name="Iseki K."/>
            <person name="Muto C."/>
            <person name="Satou K."/>
            <person name="Teruya K."/>
            <person name="Shiroma A."/>
            <person name="Shimoji M."/>
            <person name="Hirano T."/>
            <person name="Itoh T."/>
            <person name="Kaga A."/>
            <person name="Tomooka N."/>
        </authorList>
    </citation>
    <scope>NUCLEOTIDE SEQUENCE [LARGE SCALE GENOMIC DNA]</scope>
    <source>
        <strain evidence="3">cv. Shumari</strain>
    </source>
</reference>
<sequence>MVLPPPIFSENIQYLLLVTEDSGRVVAELHQISDEVAAERRRRRAQSRLSCCRIALSYCSVQIYHRNRRDLCYGRSHPVVDGLRVASYFAHKPSEATRSSFLVAAVVEDTQLVAPRAPGSAGFPPVPTESGGCWDL</sequence>
<proteinExistence type="predicted"/>
<evidence type="ECO:0000313" key="3">
    <source>
        <dbReference type="Proteomes" id="UP000291084"/>
    </source>
</evidence>
<feature type="region of interest" description="Disordered" evidence="1">
    <location>
        <begin position="117"/>
        <end position="136"/>
    </location>
</feature>
<accession>A0A0S3RKW1</accession>
<evidence type="ECO:0000313" key="2">
    <source>
        <dbReference type="EMBL" id="BAT81228.1"/>
    </source>
</evidence>
<dbReference type="EMBL" id="AP015036">
    <property type="protein sequence ID" value="BAT81228.1"/>
    <property type="molecule type" value="Genomic_DNA"/>
</dbReference>
<gene>
    <name evidence="2" type="primary">Vigan.03G090400</name>
    <name evidence="2" type="ORF">VIGAN_03090400</name>
</gene>
<organism evidence="2 3">
    <name type="scientific">Vigna angularis var. angularis</name>
    <dbReference type="NCBI Taxonomy" id="157739"/>
    <lineage>
        <taxon>Eukaryota</taxon>
        <taxon>Viridiplantae</taxon>
        <taxon>Streptophyta</taxon>
        <taxon>Embryophyta</taxon>
        <taxon>Tracheophyta</taxon>
        <taxon>Spermatophyta</taxon>
        <taxon>Magnoliopsida</taxon>
        <taxon>eudicotyledons</taxon>
        <taxon>Gunneridae</taxon>
        <taxon>Pentapetalae</taxon>
        <taxon>rosids</taxon>
        <taxon>fabids</taxon>
        <taxon>Fabales</taxon>
        <taxon>Fabaceae</taxon>
        <taxon>Papilionoideae</taxon>
        <taxon>50 kb inversion clade</taxon>
        <taxon>NPAAA clade</taxon>
        <taxon>indigoferoid/millettioid clade</taxon>
        <taxon>Phaseoleae</taxon>
        <taxon>Vigna</taxon>
    </lineage>
</organism>
<name>A0A0S3RKW1_PHAAN</name>